<protein>
    <submittedName>
        <fullName evidence="1">Uncharacterized protein</fullName>
    </submittedName>
</protein>
<organism evidence="1 2">
    <name type="scientific">Tenebrio molitor</name>
    <name type="common">Yellow mealworm beetle</name>
    <dbReference type="NCBI Taxonomy" id="7067"/>
    <lineage>
        <taxon>Eukaryota</taxon>
        <taxon>Metazoa</taxon>
        <taxon>Ecdysozoa</taxon>
        <taxon>Arthropoda</taxon>
        <taxon>Hexapoda</taxon>
        <taxon>Insecta</taxon>
        <taxon>Pterygota</taxon>
        <taxon>Neoptera</taxon>
        <taxon>Endopterygota</taxon>
        <taxon>Coleoptera</taxon>
        <taxon>Polyphaga</taxon>
        <taxon>Cucujiformia</taxon>
        <taxon>Tenebrionidae</taxon>
        <taxon>Tenebrio</taxon>
    </lineage>
</organism>
<name>A0A8J6HYU0_TENMO</name>
<evidence type="ECO:0000313" key="2">
    <source>
        <dbReference type="Proteomes" id="UP000719412"/>
    </source>
</evidence>
<reference evidence="1" key="1">
    <citation type="journal article" date="2020" name="J Insects Food Feed">
        <title>The yellow mealworm (Tenebrio molitor) genome: a resource for the emerging insects as food and feed industry.</title>
        <authorList>
            <person name="Eriksson T."/>
            <person name="Andere A."/>
            <person name="Kelstrup H."/>
            <person name="Emery V."/>
            <person name="Picard C."/>
        </authorList>
    </citation>
    <scope>NUCLEOTIDE SEQUENCE</scope>
    <source>
        <strain evidence="1">Stoneville</strain>
        <tissue evidence="1">Whole head</tissue>
    </source>
</reference>
<reference evidence="1" key="2">
    <citation type="submission" date="2021-08" db="EMBL/GenBank/DDBJ databases">
        <authorList>
            <person name="Eriksson T."/>
        </authorList>
    </citation>
    <scope>NUCLEOTIDE SEQUENCE</scope>
    <source>
        <strain evidence="1">Stoneville</strain>
        <tissue evidence="1">Whole head</tissue>
    </source>
</reference>
<dbReference type="EMBL" id="JABDTM020001496">
    <property type="protein sequence ID" value="KAH0822538.1"/>
    <property type="molecule type" value="Genomic_DNA"/>
</dbReference>
<dbReference type="Proteomes" id="UP000719412">
    <property type="component" value="Unassembled WGS sequence"/>
</dbReference>
<proteinExistence type="predicted"/>
<accession>A0A8J6HYU0</accession>
<evidence type="ECO:0000313" key="1">
    <source>
        <dbReference type="EMBL" id="KAH0822538.1"/>
    </source>
</evidence>
<gene>
    <name evidence="1" type="ORF">GEV33_000253</name>
</gene>
<sequence>MSNVAEKLDDSKIDTAYRFYEILMKERCVEPDVEVVTDESLLEGFTAEVSHLLTREDIKKQSAEIVAANNKDEDMSQSVMVGQSVIDIDVYGVVVPR</sequence>
<dbReference type="AlphaFoldDB" id="A0A8J6HYU0"/>
<keyword evidence="2" id="KW-1185">Reference proteome</keyword>
<comment type="caution">
    <text evidence="1">The sequence shown here is derived from an EMBL/GenBank/DDBJ whole genome shotgun (WGS) entry which is preliminary data.</text>
</comment>